<dbReference type="AlphaFoldDB" id="A0A8H6UJ60"/>
<evidence type="ECO:0000256" key="8">
    <source>
        <dbReference type="ARBA" id="ARBA00023163"/>
    </source>
</evidence>
<keyword evidence="9" id="KW-0539">Nucleus</keyword>
<evidence type="ECO:0000313" key="11">
    <source>
        <dbReference type="EMBL" id="KAF7156312.1"/>
    </source>
</evidence>
<keyword evidence="1" id="KW-0285">Flavoprotein</keyword>
<keyword evidence="5" id="KW-0560">Oxidoreductase</keyword>
<evidence type="ECO:0000256" key="9">
    <source>
        <dbReference type="ARBA" id="ARBA00023242"/>
    </source>
</evidence>
<keyword evidence="3" id="KW-0274">FAD</keyword>
<dbReference type="InterPro" id="IPR007219">
    <property type="entry name" value="XnlR_reg_dom"/>
</dbReference>
<dbReference type="GO" id="GO:0000978">
    <property type="term" value="F:RNA polymerase II cis-regulatory region sequence-specific DNA binding"/>
    <property type="evidence" value="ECO:0007669"/>
    <property type="project" value="TreeGrafter"/>
</dbReference>
<evidence type="ECO:0000256" key="1">
    <source>
        <dbReference type="ARBA" id="ARBA00022630"/>
    </source>
</evidence>
<keyword evidence="8" id="KW-0804">Transcription</keyword>
<organism evidence="11 12">
    <name type="scientific">Aspergillus felis</name>
    <dbReference type="NCBI Taxonomy" id="1287682"/>
    <lineage>
        <taxon>Eukaryota</taxon>
        <taxon>Fungi</taxon>
        <taxon>Dikarya</taxon>
        <taxon>Ascomycota</taxon>
        <taxon>Pezizomycotina</taxon>
        <taxon>Eurotiomycetes</taxon>
        <taxon>Eurotiomycetidae</taxon>
        <taxon>Eurotiales</taxon>
        <taxon>Aspergillaceae</taxon>
        <taxon>Aspergillus</taxon>
        <taxon>Aspergillus subgen. Fumigati</taxon>
    </lineage>
</organism>
<gene>
    <name evidence="11" type="ORF">CNMCM5623_009705</name>
</gene>
<dbReference type="GO" id="GO:0001228">
    <property type="term" value="F:DNA-binding transcription activator activity, RNA polymerase II-specific"/>
    <property type="evidence" value="ECO:0007669"/>
    <property type="project" value="TreeGrafter"/>
</dbReference>
<dbReference type="OrthoDB" id="4337792at2759"/>
<protein>
    <recommendedName>
        <fullName evidence="10">Xylanolytic transcriptional activator regulatory domain-containing protein</fullName>
    </recommendedName>
</protein>
<dbReference type="EMBL" id="JACBAE010001398">
    <property type="protein sequence ID" value="KAF7156312.1"/>
    <property type="molecule type" value="Genomic_DNA"/>
</dbReference>
<dbReference type="SUPFAM" id="SSF54373">
    <property type="entry name" value="FAD-linked reductases, C-terminal domain"/>
    <property type="match status" value="1"/>
</dbReference>
<name>A0A8H6UJ60_9EURO</name>
<keyword evidence="6" id="KW-0805">Transcription regulation</keyword>
<evidence type="ECO:0000256" key="6">
    <source>
        <dbReference type="ARBA" id="ARBA00023015"/>
    </source>
</evidence>
<dbReference type="SMART" id="SM00906">
    <property type="entry name" value="Fungal_trans"/>
    <property type="match status" value="1"/>
</dbReference>
<keyword evidence="2" id="KW-0479">Metal-binding</keyword>
<dbReference type="PANTHER" id="PTHR31944">
    <property type="entry name" value="HEME-RESPONSIVE ZINC FINGER TRANSCRIPTION FACTOR HAP1"/>
    <property type="match status" value="1"/>
</dbReference>
<dbReference type="Pfam" id="PF04082">
    <property type="entry name" value="Fungal_trans"/>
    <property type="match status" value="1"/>
</dbReference>
<reference evidence="11" key="1">
    <citation type="submission" date="2020-06" db="EMBL/GenBank/DDBJ databases">
        <title>Draft genome sequences of strains closely related to Aspergillus parafelis and Aspergillus hiratsukae.</title>
        <authorList>
            <person name="Dos Santos R.A.C."/>
            <person name="Rivero-Menendez O."/>
            <person name="Steenwyk J.L."/>
            <person name="Mead M.E."/>
            <person name="Goldman G.H."/>
            <person name="Alastruey-Izquierdo A."/>
            <person name="Rokas A."/>
        </authorList>
    </citation>
    <scope>NUCLEOTIDE SEQUENCE</scope>
    <source>
        <strain evidence="11">CNM-CM5623</strain>
    </source>
</reference>
<dbReference type="GO" id="GO:0005634">
    <property type="term" value="C:nucleus"/>
    <property type="evidence" value="ECO:0007669"/>
    <property type="project" value="TreeGrafter"/>
</dbReference>
<feature type="domain" description="Xylanolytic transcriptional activator regulatory" evidence="10">
    <location>
        <begin position="674"/>
        <end position="748"/>
    </location>
</feature>
<dbReference type="PRINTS" id="PR00420">
    <property type="entry name" value="RNGMNOXGNASE"/>
</dbReference>
<dbReference type="Proteomes" id="UP000654922">
    <property type="component" value="Unassembled WGS sequence"/>
</dbReference>
<keyword evidence="4" id="KW-0862">Zinc</keyword>
<dbReference type="InterPro" id="IPR051430">
    <property type="entry name" value="Fungal_TF_Env_Response"/>
</dbReference>
<dbReference type="SUPFAM" id="SSF51905">
    <property type="entry name" value="FAD/NAD(P)-binding domain"/>
    <property type="match status" value="1"/>
</dbReference>
<dbReference type="GO" id="GO:0071949">
    <property type="term" value="F:FAD binding"/>
    <property type="evidence" value="ECO:0007669"/>
    <property type="project" value="InterPro"/>
</dbReference>
<accession>A0A8H6UJ60</accession>
<keyword evidence="7" id="KW-0238">DNA-binding</keyword>
<dbReference type="GO" id="GO:0016491">
    <property type="term" value="F:oxidoreductase activity"/>
    <property type="evidence" value="ECO:0007669"/>
    <property type="project" value="UniProtKB-KW"/>
</dbReference>
<sequence length="1067" mass="118979">MTAEKLRIIIVGSGLAGLAAARILREHHDVTVYERGGPDTATGGQGICLFSNGVKILQTMGFDRCRAGAVPCYGYRLFDKNGNQLQDFPIDFKARYGADTLSMKRSDFREELLRLATAPSDELGIQGSPAQIVFNTNVIDIDPEKATVTLEDGSVVKADVVIVADGVHSRLRRRIVGNDSYQAKKNGLTCYRIAAPAEAVKEALGYLPVWWEPSTAEGRISGLQAGDGSNRMIATYAIRHYDYMNFSCLFPTRHHKGNVLESWHADGDRREMSEVFSDYYEPIRKILSIATEVKVWELQDMDPLPNWNRGRAIVIGDAAHAMTPLQGQGANMAVEDADSLRLLRPGLSHAEIESVLKQVDNIRRPRATKVLEDTRVQAKDITMEERLANVDYNCGYNARTTGLERPASQRSHEPVVQAAADQDASVLQRPASSSPNLLIDERTVPVVSIVSEGPARCIPQDPDRTHNIPQISSTPQAPPGPFHGILSKTRVFGHGHWMSSVPLVDGLPYNKDMPSERSGEQISEAIAKCKQLARDIKKQLPSRSPLPTSIHQLLPGRPVLDELVRLYFDTFDTCYRILHTKLFRAEYESYLRDPETATTPFKVKLLLVIAIGAPLHGDAQAYTELASKARSWIHIAQGWLSAPFEKDRLTLDGIQIHCLLLIARQVNRVGADLAWISAGSLIRMAMQMGLHQDPSCLGEMSVLQRELRRRLWYTILELNVQAALDSGMDPMMTAADYNTQPPSNLEDDDLVEAFGEGPTAKASSISTQISVQRLLADSLPLRLEATRVINNLQDEPSYDQVLRLGNELASVCRSATVFVDQHMSTEHDMPTHEARRFKYNFCAHYLCRFLLSLHYPYAIQSKRNPLYSYSQKVCLEAALDLVSLLEDKLYRRLLLSGGGMYRDIITRGAVVIFLELITQLGANNSILSKQRNRARREPLLEDARKVVQYTHDRHWYGETNVRGYLFVCMAMAQVEALLDGLPVKEAVINAAGQSLAECRDILESMAASSLSTSASPPGIASWTYGDMLAMPTMTDADFDFLSNENINFDLSDPYFVQQWTDQSWPQH</sequence>
<evidence type="ECO:0000256" key="4">
    <source>
        <dbReference type="ARBA" id="ARBA00022833"/>
    </source>
</evidence>
<evidence type="ECO:0000256" key="3">
    <source>
        <dbReference type="ARBA" id="ARBA00022827"/>
    </source>
</evidence>
<dbReference type="Pfam" id="PF01494">
    <property type="entry name" value="FAD_binding_3"/>
    <property type="match status" value="1"/>
</dbReference>
<evidence type="ECO:0000256" key="7">
    <source>
        <dbReference type="ARBA" id="ARBA00023125"/>
    </source>
</evidence>
<dbReference type="InterPro" id="IPR002938">
    <property type="entry name" value="FAD-bd"/>
</dbReference>
<comment type="caution">
    <text evidence="11">The sequence shown here is derived from an EMBL/GenBank/DDBJ whole genome shotgun (WGS) entry which is preliminary data.</text>
</comment>
<evidence type="ECO:0000256" key="2">
    <source>
        <dbReference type="ARBA" id="ARBA00022723"/>
    </source>
</evidence>
<dbReference type="PANTHER" id="PTHR31944:SF129">
    <property type="entry name" value="ASPYRIDONES CLUSTER REGULATOR APDR-RELATED"/>
    <property type="match status" value="1"/>
</dbReference>
<evidence type="ECO:0000313" key="12">
    <source>
        <dbReference type="Proteomes" id="UP000654922"/>
    </source>
</evidence>
<dbReference type="CDD" id="cd12148">
    <property type="entry name" value="fungal_TF_MHR"/>
    <property type="match status" value="1"/>
</dbReference>
<evidence type="ECO:0000256" key="5">
    <source>
        <dbReference type="ARBA" id="ARBA00023002"/>
    </source>
</evidence>
<evidence type="ECO:0000259" key="10">
    <source>
        <dbReference type="SMART" id="SM00906"/>
    </source>
</evidence>
<dbReference type="InterPro" id="IPR036188">
    <property type="entry name" value="FAD/NAD-bd_sf"/>
</dbReference>
<dbReference type="GO" id="GO:0006351">
    <property type="term" value="P:DNA-templated transcription"/>
    <property type="evidence" value="ECO:0007669"/>
    <property type="project" value="InterPro"/>
</dbReference>
<dbReference type="Gene3D" id="3.50.50.60">
    <property type="entry name" value="FAD/NAD(P)-binding domain"/>
    <property type="match status" value="1"/>
</dbReference>
<proteinExistence type="predicted"/>
<dbReference type="GO" id="GO:0008270">
    <property type="term" value="F:zinc ion binding"/>
    <property type="evidence" value="ECO:0007669"/>
    <property type="project" value="InterPro"/>
</dbReference>